<evidence type="ECO:0000313" key="2">
    <source>
        <dbReference type="Proteomes" id="UP000722121"/>
    </source>
</evidence>
<gene>
    <name evidence="1" type="ORF">JYU14_04075</name>
</gene>
<organism evidence="1 2">
    <name type="scientific">Simkania negevensis</name>
    <dbReference type="NCBI Taxonomy" id="83561"/>
    <lineage>
        <taxon>Bacteria</taxon>
        <taxon>Pseudomonadati</taxon>
        <taxon>Chlamydiota</taxon>
        <taxon>Chlamydiia</taxon>
        <taxon>Parachlamydiales</taxon>
        <taxon>Simkaniaceae</taxon>
        <taxon>Simkania</taxon>
    </lineage>
</organism>
<protein>
    <submittedName>
        <fullName evidence="1">Uncharacterized protein</fullName>
    </submittedName>
</protein>
<dbReference type="Proteomes" id="UP000722121">
    <property type="component" value="Unassembled WGS sequence"/>
</dbReference>
<reference evidence="1 2" key="1">
    <citation type="submission" date="2021-02" db="EMBL/GenBank/DDBJ databases">
        <title>Activity-based single-cell genomes from oceanic crustal fluid captures similar information to metagenomic and metatranscriptomic surveys with orders of magnitude less sampling.</title>
        <authorList>
            <person name="D'Angelo T.S."/>
            <person name="Orcutt B.N."/>
        </authorList>
    </citation>
    <scope>NUCLEOTIDE SEQUENCE [LARGE SCALE GENOMIC DNA]</scope>
    <source>
        <strain evidence="1">AH-315-G07</strain>
    </source>
</reference>
<dbReference type="EMBL" id="JAFITR010000092">
    <property type="protein sequence ID" value="MBN4067242.1"/>
    <property type="molecule type" value="Genomic_DNA"/>
</dbReference>
<proteinExistence type="predicted"/>
<evidence type="ECO:0000313" key="1">
    <source>
        <dbReference type="EMBL" id="MBN4067242.1"/>
    </source>
</evidence>
<accession>A0ABS3ASX6</accession>
<sequence>MRRYSFFCAVAALVVVVVLWAVFSQFLHRDKEEFTLSFPEEEDLIVHIDTDVYYFEAKALERDVETHLHLVANLRGSPSPLLQGMRYRCSFDLFELYDSQNLLLLGFYRGSNRHYEYRSDSRADGGKKRFVWELLQVDWSSNNALDDFSFFQQPIEIILSTRGQLLEVLLYPETKKSLFSLTKNYRGLDRLIELVTYPQKIPPLFAARPTAQKWKTTGEGRMASMRFVHRVATKKGNSVVVNTEGKVEQLTAAASAERQPIDLWKIEYRYDRSRQFIQDTKFEITLGSRREIFNNTLNTSLILEGNAAFSFEPSPFLIEDVF</sequence>
<keyword evidence="2" id="KW-1185">Reference proteome</keyword>
<comment type="caution">
    <text evidence="1">The sequence shown here is derived from an EMBL/GenBank/DDBJ whole genome shotgun (WGS) entry which is preliminary data.</text>
</comment>
<name>A0ABS3ASX6_9BACT</name>